<dbReference type="EMBL" id="WISZ01000210">
    <property type="protein sequence ID" value="MQX12073.1"/>
    <property type="molecule type" value="Genomic_DNA"/>
</dbReference>
<comment type="caution">
    <text evidence="1">The sequence shown here is derived from an EMBL/GenBank/DDBJ whole genome shotgun (WGS) entry which is preliminary data.</text>
</comment>
<sequence length="200" mass="23045">MPNTQIYTSERAGSAANWAEPPIGRGRAKIARVFEADIEGLAKPHAPDGRSANRRHWRNRPLLFIWIKGWNRFGLRSWFLARFVAGIWLATGRRHRRFVFASRFLLRYPDRGQFSKQTSYEFLHRSLSRGKPKGNHVFTIAMKPYGREMSSDNAADLHLVFELVAVRIWRVSRALQSGVLRYRPDFVDGKSTLGQCDKGC</sequence>
<reference evidence="1 2" key="1">
    <citation type="journal article" date="2013" name="Genome Biol.">
        <title>Comparative genomics of the core and accessory genomes of 48 Sinorhizobium strains comprising five genospecies.</title>
        <authorList>
            <person name="Sugawara M."/>
            <person name="Epstein B."/>
            <person name="Badgley B.D."/>
            <person name="Unno T."/>
            <person name="Xu L."/>
            <person name="Reese J."/>
            <person name="Gyaneshwar P."/>
            <person name="Denny R."/>
            <person name="Mudge J."/>
            <person name="Bharti A.K."/>
            <person name="Farmer A.D."/>
            <person name="May G.D."/>
            <person name="Woodward J.E."/>
            <person name="Medigue C."/>
            <person name="Vallenet D."/>
            <person name="Lajus A."/>
            <person name="Rouy Z."/>
            <person name="Martinez-Vaz B."/>
            <person name="Tiffin P."/>
            <person name="Young N.D."/>
            <person name="Sadowsky M.J."/>
        </authorList>
    </citation>
    <scope>NUCLEOTIDE SEQUENCE [LARGE SCALE GENOMIC DNA]</scope>
    <source>
        <strain evidence="1 2">USDA205</strain>
    </source>
</reference>
<organism evidence="1 2">
    <name type="scientific">Rhizobium fredii</name>
    <name type="common">Sinorhizobium fredii</name>
    <dbReference type="NCBI Taxonomy" id="380"/>
    <lineage>
        <taxon>Bacteria</taxon>
        <taxon>Pseudomonadati</taxon>
        <taxon>Pseudomonadota</taxon>
        <taxon>Alphaproteobacteria</taxon>
        <taxon>Hyphomicrobiales</taxon>
        <taxon>Rhizobiaceae</taxon>
        <taxon>Sinorhizobium/Ensifer group</taxon>
        <taxon>Sinorhizobium</taxon>
    </lineage>
</organism>
<evidence type="ECO:0000313" key="2">
    <source>
        <dbReference type="Proteomes" id="UP000466694"/>
    </source>
</evidence>
<proteinExistence type="predicted"/>
<accession>A0A844AGJ1</accession>
<dbReference type="AlphaFoldDB" id="A0A844AGJ1"/>
<dbReference type="Proteomes" id="UP000466694">
    <property type="component" value="Unassembled WGS sequence"/>
</dbReference>
<gene>
    <name evidence="1" type="ORF">GHK48_28480</name>
</gene>
<protein>
    <submittedName>
        <fullName evidence="1">Uncharacterized protein</fullName>
    </submittedName>
</protein>
<dbReference type="RefSeq" id="WP_037435309.1">
    <property type="nucleotide sequence ID" value="NZ_BJNI01000040.1"/>
</dbReference>
<evidence type="ECO:0000313" key="1">
    <source>
        <dbReference type="EMBL" id="MQX12073.1"/>
    </source>
</evidence>
<name>A0A844AGJ1_RHIFR</name>